<proteinExistence type="predicted"/>
<name>A0ABN6ML50_9ACTN</name>
<accession>A0ABN6ML50</accession>
<dbReference type="Gene3D" id="3.30.460.40">
    <property type="match status" value="1"/>
</dbReference>
<evidence type="ECO:0000313" key="2">
    <source>
        <dbReference type="Proteomes" id="UP001320544"/>
    </source>
</evidence>
<evidence type="ECO:0008006" key="3">
    <source>
        <dbReference type="Google" id="ProtNLM"/>
    </source>
</evidence>
<evidence type="ECO:0000313" key="1">
    <source>
        <dbReference type="EMBL" id="BDE97303.1"/>
    </source>
</evidence>
<organism evidence="1 2">
    <name type="scientific">Raoultibacter timonensis</name>
    <dbReference type="NCBI Taxonomy" id="1907662"/>
    <lineage>
        <taxon>Bacteria</taxon>
        <taxon>Bacillati</taxon>
        <taxon>Actinomycetota</taxon>
        <taxon>Coriobacteriia</taxon>
        <taxon>Eggerthellales</taxon>
        <taxon>Eggerthellaceae</taxon>
        <taxon>Raoultibacter</taxon>
    </lineage>
</organism>
<sequence length="209" mass="22923">METTSFTDAKTVALKVLLAPELAGKVFLEGGLVPWVISGNASGRCHDDVDFSVRDEDMPTVRTWLQTRGFYDAALDSREITCNSKREDYGVHALTDGVMVSFAPFRIENGKLTQRNALHRSFAGYDALLVAAIESLAEADFVEMRELEDGTRIGVATIESVRAAKAATDREKDKADLAEIDRIGYDAERLARVEASFATMTVDCPAHSE</sequence>
<keyword evidence="2" id="KW-1185">Reference proteome</keyword>
<reference evidence="1 2" key="1">
    <citation type="submission" date="2022-01" db="EMBL/GenBank/DDBJ databases">
        <title>Novel bile acid biosynthetic pathways are enriched in the microbiome of centenarians.</title>
        <authorList>
            <person name="Sato Y."/>
            <person name="Atarashi K."/>
            <person name="Plichta R.D."/>
            <person name="Arai Y."/>
            <person name="Sasajima S."/>
            <person name="Kearney M.S."/>
            <person name="Suda W."/>
            <person name="Takeshita K."/>
            <person name="Sasaki T."/>
            <person name="Okamoto S."/>
            <person name="Skelly N.A."/>
            <person name="Okamura Y."/>
            <person name="Vlamakis H."/>
            <person name="Li Y."/>
            <person name="Tanoue T."/>
            <person name="Takei H."/>
            <person name="Nittono H."/>
            <person name="Narushima S."/>
            <person name="Irie J."/>
            <person name="Itoh H."/>
            <person name="Moriya K."/>
            <person name="Sugiura Y."/>
            <person name="Suematsu M."/>
            <person name="Moritoki N."/>
            <person name="Shibata S."/>
            <person name="Littman R.D."/>
            <person name="Fischbach A.M."/>
            <person name="Uwamino Y."/>
            <person name="Inoue T."/>
            <person name="Honda A."/>
            <person name="Hattori M."/>
            <person name="Murai T."/>
            <person name="Xavier J.R."/>
            <person name="Hirose N."/>
            <person name="Honda K."/>
        </authorList>
    </citation>
    <scope>NUCLEOTIDE SEQUENCE [LARGE SCALE GENOMIC DNA]</scope>
    <source>
        <strain evidence="1 2">CE91-St30</strain>
    </source>
</reference>
<dbReference type="EMBL" id="AP025564">
    <property type="protein sequence ID" value="BDE97303.1"/>
    <property type="molecule type" value="Genomic_DNA"/>
</dbReference>
<protein>
    <recommendedName>
        <fullName evidence="3">Nucleotidyltransferase AbiEii toxin of type IV toxin-antitoxin system</fullName>
    </recommendedName>
</protein>
<dbReference type="RefSeq" id="WP_244386538.1">
    <property type="nucleotide sequence ID" value="NZ_AP025564.1"/>
</dbReference>
<dbReference type="Proteomes" id="UP001320544">
    <property type="component" value="Chromosome"/>
</dbReference>
<gene>
    <name evidence="1" type="ORF">CE91St30_26360</name>
</gene>